<accession>A0A6J4NAJ0</accession>
<organism evidence="2">
    <name type="scientific">uncultured Gemmatimonadota bacterium</name>
    <dbReference type="NCBI Taxonomy" id="203437"/>
    <lineage>
        <taxon>Bacteria</taxon>
        <taxon>Pseudomonadati</taxon>
        <taxon>Gemmatimonadota</taxon>
        <taxon>environmental samples</taxon>
    </lineage>
</organism>
<name>A0A6J4NAJ0_9BACT</name>
<dbReference type="AlphaFoldDB" id="A0A6J4NAJ0"/>
<feature type="compositionally biased region" description="Basic and acidic residues" evidence="1">
    <location>
        <begin position="7"/>
        <end position="17"/>
    </location>
</feature>
<reference evidence="2" key="1">
    <citation type="submission" date="2020-02" db="EMBL/GenBank/DDBJ databases">
        <authorList>
            <person name="Meier V. D."/>
        </authorList>
    </citation>
    <scope>NUCLEOTIDE SEQUENCE</scope>
    <source>
        <strain evidence="2">AVDCRST_MAG89</strain>
    </source>
</reference>
<evidence type="ECO:0000256" key="1">
    <source>
        <dbReference type="SAM" id="MobiDB-lite"/>
    </source>
</evidence>
<evidence type="ECO:0000313" key="2">
    <source>
        <dbReference type="EMBL" id="CAA9380437.1"/>
    </source>
</evidence>
<protein>
    <submittedName>
        <fullName evidence="2">Uncharacterized protein</fullName>
    </submittedName>
</protein>
<dbReference type="EMBL" id="CADCTV010001119">
    <property type="protein sequence ID" value="CAA9380437.1"/>
    <property type="molecule type" value="Genomic_DNA"/>
</dbReference>
<sequence>EVRHDRRRADDPSGDRRPGRRLHLGQPVPGVRGVLQHCPELAALFGGGPHDEGQGHVGPGAL</sequence>
<feature type="non-terminal residue" evidence="2">
    <location>
        <position position="1"/>
    </location>
</feature>
<proteinExistence type="predicted"/>
<gene>
    <name evidence="2" type="ORF">AVDCRST_MAG89-5342</name>
</gene>
<feature type="region of interest" description="Disordered" evidence="1">
    <location>
        <begin position="1"/>
        <end position="31"/>
    </location>
</feature>
<feature type="non-terminal residue" evidence="2">
    <location>
        <position position="62"/>
    </location>
</feature>